<proteinExistence type="predicted"/>
<keyword evidence="2" id="KW-1133">Transmembrane helix</keyword>
<comment type="caution">
    <text evidence="3">The sequence shown here is derived from an EMBL/GenBank/DDBJ whole genome shotgun (WGS) entry which is preliminary data.</text>
</comment>
<feature type="transmembrane region" description="Helical" evidence="2">
    <location>
        <begin position="80"/>
        <end position="105"/>
    </location>
</feature>
<feature type="transmembrane region" description="Helical" evidence="2">
    <location>
        <begin position="38"/>
        <end position="60"/>
    </location>
</feature>
<keyword evidence="4" id="KW-1185">Reference proteome</keyword>
<feature type="region of interest" description="Disordered" evidence="1">
    <location>
        <begin position="1"/>
        <end position="20"/>
    </location>
</feature>
<sequence>MTAPQPADSSMPEPAPRRTRDGAVLIGPTILARYRPGALIGLPLISVLLSPFAAAGLQQWRAGRVRAGHDTLLEQLLAPAAVQLLLGAVLLWALFALWAIVPLLLTHRVIRLDETAASLELRKGLRTTDRAALADVDHAVGEPERGSMALIGLRGRGDDGSGTLRQWIVPEVGWDAASFDGLRVLQAAAGLRPAPPRRELVRENRRRRVAASNRELAERLGMPWRSEYEHDELAFRAEFDRVRRVLGGKERPRPGDPGRQ</sequence>
<reference evidence="3 4" key="1">
    <citation type="submission" date="2021-03" db="EMBL/GenBank/DDBJ databases">
        <title>Sequencing the genomes of 1000 actinobacteria strains.</title>
        <authorList>
            <person name="Klenk H.-P."/>
        </authorList>
    </citation>
    <scope>NUCLEOTIDE SEQUENCE [LARGE SCALE GENOMIC DNA]</scope>
    <source>
        <strain evidence="3 4">DSM 14566</strain>
    </source>
</reference>
<evidence type="ECO:0000256" key="1">
    <source>
        <dbReference type="SAM" id="MobiDB-lite"/>
    </source>
</evidence>
<dbReference type="EMBL" id="JAGIOD010000001">
    <property type="protein sequence ID" value="MBP2381975.1"/>
    <property type="molecule type" value="Genomic_DNA"/>
</dbReference>
<keyword evidence="2" id="KW-0472">Membrane</keyword>
<dbReference type="RefSeq" id="WP_209901531.1">
    <property type="nucleotide sequence ID" value="NZ_BAAAJW010000011.1"/>
</dbReference>
<accession>A0ABS4X0J0</accession>
<keyword evidence="2" id="KW-0812">Transmembrane</keyword>
<protein>
    <submittedName>
        <fullName evidence="3">Uncharacterized protein</fullName>
    </submittedName>
</protein>
<evidence type="ECO:0000313" key="4">
    <source>
        <dbReference type="Proteomes" id="UP001519290"/>
    </source>
</evidence>
<name>A0ABS4X0J0_9MICO</name>
<gene>
    <name evidence="3" type="ORF">JOF43_001932</name>
</gene>
<organism evidence="3 4">
    <name type="scientific">Brachybacterium sacelli</name>
    <dbReference type="NCBI Taxonomy" id="173364"/>
    <lineage>
        <taxon>Bacteria</taxon>
        <taxon>Bacillati</taxon>
        <taxon>Actinomycetota</taxon>
        <taxon>Actinomycetes</taxon>
        <taxon>Micrococcales</taxon>
        <taxon>Dermabacteraceae</taxon>
        <taxon>Brachybacterium</taxon>
    </lineage>
</organism>
<evidence type="ECO:0000256" key="2">
    <source>
        <dbReference type="SAM" id="Phobius"/>
    </source>
</evidence>
<evidence type="ECO:0000313" key="3">
    <source>
        <dbReference type="EMBL" id="MBP2381975.1"/>
    </source>
</evidence>
<dbReference type="Proteomes" id="UP001519290">
    <property type="component" value="Unassembled WGS sequence"/>
</dbReference>